<protein>
    <recommendedName>
        <fullName evidence="1">SCP2 domain-containing protein</fullName>
    </recommendedName>
</protein>
<sequence>MANESECRAALGRIVKRLIEVDPQEFAAHAVDRSISCRITDLGLAFASRLHSGGLDPFEPTEDPGTAQVRISVRSDDLVALADDELHAARAWATGRLKIEASIFDLVRLRKLL</sequence>
<dbReference type="AlphaFoldDB" id="A0A365H442"/>
<name>A0A365H442_9ACTN</name>
<dbReference type="Pfam" id="PF02036">
    <property type="entry name" value="SCP2"/>
    <property type="match status" value="1"/>
</dbReference>
<organism evidence="2 3">
    <name type="scientific">Actinomadura craniellae</name>
    <dbReference type="NCBI Taxonomy" id="2231787"/>
    <lineage>
        <taxon>Bacteria</taxon>
        <taxon>Bacillati</taxon>
        <taxon>Actinomycetota</taxon>
        <taxon>Actinomycetes</taxon>
        <taxon>Streptosporangiales</taxon>
        <taxon>Thermomonosporaceae</taxon>
        <taxon>Actinomadura</taxon>
    </lineage>
</organism>
<keyword evidence="3" id="KW-1185">Reference proteome</keyword>
<gene>
    <name evidence="2" type="ORF">DPM19_16250</name>
</gene>
<dbReference type="InterPro" id="IPR036527">
    <property type="entry name" value="SCP2_sterol-bd_dom_sf"/>
</dbReference>
<feature type="domain" description="SCP2" evidence="1">
    <location>
        <begin position="32"/>
        <end position="112"/>
    </location>
</feature>
<dbReference type="EMBL" id="QLYX01000007">
    <property type="protein sequence ID" value="RAY13861.1"/>
    <property type="molecule type" value="Genomic_DNA"/>
</dbReference>
<dbReference type="Proteomes" id="UP000251891">
    <property type="component" value="Unassembled WGS sequence"/>
</dbReference>
<evidence type="ECO:0000313" key="3">
    <source>
        <dbReference type="Proteomes" id="UP000251891"/>
    </source>
</evidence>
<dbReference type="InterPro" id="IPR003033">
    <property type="entry name" value="SCP2_sterol-bd_dom"/>
</dbReference>
<comment type="caution">
    <text evidence="2">The sequence shown here is derived from an EMBL/GenBank/DDBJ whole genome shotgun (WGS) entry which is preliminary data.</text>
</comment>
<evidence type="ECO:0000313" key="2">
    <source>
        <dbReference type="EMBL" id="RAY13861.1"/>
    </source>
</evidence>
<dbReference type="RefSeq" id="WP_111868483.1">
    <property type="nucleotide sequence ID" value="NZ_QLYX01000007.1"/>
</dbReference>
<dbReference type="Gene3D" id="3.30.1050.10">
    <property type="entry name" value="SCP2 sterol-binding domain"/>
    <property type="match status" value="1"/>
</dbReference>
<proteinExistence type="predicted"/>
<reference evidence="2 3" key="1">
    <citation type="submission" date="2018-06" db="EMBL/GenBank/DDBJ databases">
        <title>Actinomadura craniellae sp. nov. isolated from marine sponge Craniella sp.</title>
        <authorList>
            <person name="Li L."/>
            <person name="Xu Q.H."/>
            <person name="Lin H.W."/>
            <person name="Lu Y.H."/>
        </authorList>
    </citation>
    <scope>NUCLEOTIDE SEQUENCE [LARGE SCALE GENOMIC DNA]</scope>
    <source>
        <strain evidence="2 3">LHW63021</strain>
    </source>
</reference>
<dbReference type="OrthoDB" id="3534000at2"/>
<evidence type="ECO:0000259" key="1">
    <source>
        <dbReference type="Pfam" id="PF02036"/>
    </source>
</evidence>
<accession>A0A365H442</accession>
<dbReference type="SUPFAM" id="SSF55718">
    <property type="entry name" value="SCP-like"/>
    <property type="match status" value="1"/>
</dbReference>